<dbReference type="AlphaFoldDB" id="A0A0A8ZMW7"/>
<name>A0A0A8ZMW7_ARUDO</name>
<protein>
    <submittedName>
        <fullName evidence="1">Uncharacterized protein</fullName>
    </submittedName>
</protein>
<reference evidence="1" key="1">
    <citation type="submission" date="2014-09" db="EMBL/GenBank/DDBJ databases">
        <authorList>
            <person name="Magalhaes I.L.F."/>
            <person name="Oliveira U."/>
            <person name="Santos F.R."/>
            <person name="Vidigal T.H.D.A."/>
            <person name="Brescovit A.D."/>
            <person name="Santos A.J."/>
        </authorList>
    </citation>
    <scope>NUCLEOTIDE SEQUENCE</scope>
    <source>
        <tissue evidence="1">Shoot tissue taken approximately 20 cm above the soil surface</tissue>
    </source>
</reference>
<dbReference type="EMBL" id="GBRH01261713">
    <property type="protein sequence ID" value="JAD36182.1"/>
    <property type="molecule type" value="Transcribed_RNA"/>
</dbReference>
<proteinExistence type="predicted"/>
<accession>A0A0A8ZMW7</accession>
<sequence>MAATSFTSHRYQFFKGQVTRALLLRSPILFF</sequence>
<reference evidence="1" key="2">
    <citation type="journal article" date="2015" name="Data Brief">
        <title>Shoot transcriptome of the giant reed, Arundo donax.</title>
        <authorList>
            <person name="Barrero R.A."/>
            <person name="Guerrero F.D."/>
            <person name="Moolhuijzen P."/>
            <person name="Goolsby J.A."/>
            <person name="Tidwell J."/>
            <person name="Bellgard S.E."/>
            <person name="Bellgard M.I."/>
        </authorList>
    </citation>
    <scope>NUCLEOTIDE SEQUENCE</scope>
    <source>
        <tissue evidence="1">Shoot tissue taken approximately 20 cm above the soil surface</tissue>
    </source>
</reference>
<organism evidence="1">
    <name type="scientific">Arundo donax</name>
    <name type="common">Giant reed</name>
    <name type="synonym">Donax arundinaceus</name>
    <dbReference type="NCBI Taxonomy" id="35708"/>
    <lineage>
        <taxon>Eukaryota</taxon>
        <taxon>Viridiplantae</taxon>
        <taxon>Streptophyta</taxon>
        <taxon>Embryophyta</taxon>
        <taxon>Tracheophyta</taxon>
        <taxon>Spermatophyta</taxon>
        <taxon>Magnoliopsida</taxon>
        <taxon>Liliopsida</taxon>
        <taxon>Poales</taxon>
        <taxon>Poaceae</taxon>
        <taxon>PACMAD clade</taxon>
        <taxon>Arundinoideae</taxon>
        <taxon>Arundineae</taxon>
        <taxon>Arundo</taxon>
    </lineage>
</organism>
<evidence type="ECO:0000313" key="1">
    <source>
        <dbReference type="EMBL" id="JAD36182.1"/>
    </source>
</evidence>